<feature type="non-terminal residue" evidence="1">
    <location>
        <position position="175"/>
    </location>
</feature>
<reference evidence="1" key="1">
    <citation type="submission" date="2020-02" db="EMBL/GenBank/DDBJ databases">
        <authorList>
            <person name="Meier V. D."/>
        </authorList>
    </citation>
    <scope>NUCLEOTIDE SEQUENCE</scope>
    <source>
        <strain evidence="1">AVDCRST_MAG93</strain>
    </source>
</reference>
<sequence>MIERQSFRYAHLNGLFVMMAVLTACGGEPVAATVREPGAKVLEGTAEGWAGEDAVVRAEAYNEKDDHVVLAKSPVAADGSFGLSLPGAEGVNDALITLTKKDLMCETGQSAAASSAEMTPSSLEVASVALSVYPSSLADSNEEGYLGVLSFENPEGSVEVLYLYAAEDATIRSHC</sequence>
<organism evidence="1">
    <name type="scientific">uncultured Chloroflexia bacterium</name>
    <dbReference type="NCBI Taxonomy" id="1672391"/>
    <lineage>
        <taxon>Bacteria</taxon>
        <taxon>Bacillati</taxon>
        <taxon>Chloroflexota</taxon>
        <taxon>Chloroflexia</taxon>
        <taxon>environmental samples</taxon>
    </lineage>
</organism>
<accession>A0A6J4L4J4</accession>
<evidence type="ECO:0000313" key="1">
    <source>
        <dbReference type="EMBL" id="CAA9323734.1"/>
    </source>
</evidence>
<dbReference type="EMBL" id="CADCTR010001973">
    <property type="protein sequence ID" value="CAA9323734.1"/>
    <property type="molecule type" value="Genomic_DNA"/>
</dbReference>
<dbReference type="AlphaFoldDB" id="A0A6J4L4J4"/>
<dbReference type="PROSITE" id="PS51257">
    <property type="entry name" value="PROKAR_LIPOPROTEIN"/>
    <property type="match status" value="1"/>
</dbReference>
<protein>
    <recommendedName>
        <fullName evidence="2">Lipoprotein</fullName>
    </recommendedName>
</protein>
<gene>
    <name evidence="1" type="ORF">AVDCRST_MAG93-5869</name>
</gene>
<evidence type="ECO:0008006" key="2">
    <source>
        <dbReference type="Google" id="ProtNLM"/>
    </source>
</evidence>
<name>A0A6J4L4J4_9CHLR</name>
<proteinExistence type="predicted"/>